<reference evidence="10 11" key="1">
    <citation type="submission" date="2019-02" db="EMBL/GenBank/DDBJ databases">
        <title>Deep-cultivation of Planctomycetes and their phenomic and genomic characterization uncovers novel biology.</title>
        <authorList>
            <person name="Wiegand S."/>
            <person name="Jogler M."/>
            <person name="Boedeker C."/>
            <person name="Pinto D."/>
            <person name="Vollmers J."/>
            <person name="Rivas-Marin E."/>
            <person name="Kohn T."/>
            <person name="Peeters S.H."/>
            <person name="Heuer A."/>
            <person name="Rast P."/>
            <person name="Oberbeckmann S."/>
            <person name="Bunk B."/>
            <person name="Jeske O."/>
            <person name="Meyerdierks A."/>
            <person name="Storesund J.E."/>
            <person name="Kallscheuer N."/>
            <person name="Luecker S."/>
            <person name="Lage O.M."/>
            <person name="Pohl T."/>
            <person name="Merkel B.J."/>
            <person name="Hornburger P."/>
            <person name="Mueller R.-W."/>
            <person name="Bruemmer F."/>
            <person name="Labrenz M."/>
            <person name="Spormann A.M."/>
            <person name="Op Den Camp H."/>
            <person name="Overmann J."/>
            <person name="Amann R."/>
            <person name="Jetten M.S.M."/>
            <person name="Mascher T."/>
            <person name="Medema M.H."/>
            <person name="Devos D.P."/>
            <person name="Kaster A.-K."/>
            <person name="Ovreas L."/>
            <person name="Rohde M."/>
            <person name="Galperin M.Y."/>
            <person name="Jogler C."/>
        </authorList>
    </citation>
    <scope>NUCLEOTIDE SEQUENCE [LARGE SCALE GENOMIC DNA]</scope>
    <source>
        <strain evidence="10 11">CA13</strain>
    </source>
</reference>
<evidence type="ECO:0000256" key="6">
    <source>
        <dbReference type="ARBA" id="ARBA00022989"/>
    </source>
</evidence>
<feature type="transmembrane region" description="Helical" evidence="8">
    <location>
        <begin position="336"/>
        <end position="360"/>
    </location>
</feature>
<dbReference type="AlphaFoldDB" id="A0A5C5Z3U8"/>
<dbReference type="EMBL" id="SJPJ01000001">
    <property type="protein sequence ID" value="TWT82018.1"/>
    <property type="molecule type" value="Genomic_DNA"/>
</dbReference>
<keyword evidence="4" id="KW-0997">Cell inner membrane</keyword>
<evidence type="ECO:0000256" key="8">
    <source>
        <dbReference type="SAM" id="Phobius"/>
    </source>
</evidence>
<comment type="caution">
    <text evidence="10">The sequence shown here is derived from an EMBL/GenBank/DDBJ whole genome shotgun (WGS) entry which is preliminary data.</text>
</comment>
<feature type="transmembrane region" description="Helical" evidence="8">
    <location>
        <begin position="174"/>
        <end position="195"/>
    </location>
</feature>
<evidence type="ECO:0000256" key="4">
    <source>
        <dbReference type="ARBA" id="ARBA00022519"/>
    </source>
</evidence>
<feature type="domain" description="Type II secretion system protein GspF" evidence="9">
    <location>
        <begin position="278"/>
        <end position="340"/>
    </location>
</feature>
<accession>A0A5C5Z3U8</accession>
<protein>
    <submittedName>
        <fullName evidence="10">Putative type II secretion system protein F</fullName>
    </submittedName>
</protein>
<evidence type="ECO:0000256" key="7">
    <source>
        <dbReference type="ARBA" id="ARBA00023136"/>
    </source>
</evidence>
<keyword evidence="7 8" id="KW-0472">Membrane</keyword>
<evidence type="ECO:0000256" key="1">
    <source>
        <dbReference type="ARBA" id="ARBA00004429"/>
    </source>
</evidence>
<keyword evidence="11" id="KW-1185">Reference proteome</keyword>
<keyword evidence="6 8" id="KW-1133">Transmembrane helix</keyword>
<dbReference type="InterPro" id="IPR042094">
    <property type="entry name" value="T2SS_GspF_sf"/>
</dbReference>
<comment type="subcellular location">
    <subcellularLocation>
        <location evidence="1">Cell inner membrane</location>
        <topology evidence="1">Multi-pass membrane protein</topology>
    </subcellularLocation>
</comment>
<dbReference type="PANTHER" id="PTHR30012">
    <property type="entry name" value="GENERAL SECRETION PATHWAY PROTEIN"/>
    <property type="match status" value="1"/>
</dbReference>
<keyword evidence="3" id="KW-1003">Cell membrane</keyword>
<feature type="domain" description="Type II secretion system protein GspF" evidence="9">
    <location>
        <begin position="74"/>
        <end position="197"/>
    </location>
</feature>
<dbReference type="InterPro" id="IPR018076">
    <property type="entry name" value="T2SS_GspF_dom"/>
</dbReference>
<evidence type="ECO:0000313" key="11">
    <source>
        <dbReference type="Proteomes" id="UP000315010"/>
    </source>
</evidence>
<dbReference type="GO" id="GO:0005886">
    <property type="term" value="C:plasma membrane"/>
    <property type="evidence" value="ECO:0007669"/>
    <property type="project" value="UniProtKB-SubCell"/>
</dbReference>
<dbReference type="FunFam" id="1.20.81.30:FF:000001">
    <property type="entry name" value="Type II secretion system protein F"/>
    <property type="match status" value="1"/>
</dbReference>
<dbReference type="Gene3D" id="1.20.81.30">
    <property type="entry name" value="Type II secretion system (T2SS), domain F"/>
    <property type="match status" value="2"/>
</dbReference>
<dbReference type="Proteomes" id="UP000315010">
    <property type="component" value="Unassembled WGS sequence"/>
</dbReference>
<dbReference type="PRINTS" id="PR00812">
    <property type="entry name" value="BCTERIALGSPF"/>
</dbReference>
<evidence type="ECO:0000256" key="3">
    <source>
        <dbReference type="ARBA" id="ARBA00022475"/>
    </source>
</evidence>
<name>A0A5C5Z3U8_9BACT</name>
<evidence type="ECO:0000256" key="5">
    <source>
        <dbReference type="ARBA" id="ARBA00022692"/>
    </source>
</evidence>
<dbReference type="Pfam" id="PF00482">
    <property type="entry name" value="T2SSF"/>
    <property type="match status" value="3"/>
</dbReference>
<dbReference type="OrthoDB" id="9805682at2"/>
<evidence type="ECO:0000259" key="9">
    <source>
        <dbReference type="Pfam" id="PF00482"/>
    </source>
</evidence>
<dbReference type="InterPro" id="IPR003004">
    <property type="entry name" value="GspF/PilC"/>
</dbReference>
<feature type="domain" description="Type II secretion system protein GspF" evidence="9">
    <location>
        <begin position="380"/>
        <end position="469"/>
    </location>
</feature>
<feature type="transmembrane region" description="Helical" evidence="8">
    <location>
        <begin position="215"/>
        <end position="242"/>
    </location>
</feature>
<sequence>MPIYQFEAMDAAGQEIRDEIDAASEEEAQTTIRQMGYFVTKISVKKQAAGQKGGGKKKRGFAIGGAKTKHICAFTRQLSILQDAGLPILRSLKILENNQKPGKLKFALQDVCEEIEGGATLSEAMSKCPKVFSRLYVNMIKAGEAGGALETILQRLAEFLERAESLKKKVKGALIYPCVVVTVACLILTFIMLFIVPTFEKMFDEFGLTLPAPTILLIAMSSYIANYWFLLIAMPVTLMIFVKMVRKFKHGRIGFDQFIIKVPVFGSLIEKNILARTTRTLGTLVSSGVPILEAINITRETSGNAMFERLFTKVNEQIREGEVISKPLREHSEPGFNAMAMFFWALFAAFPGMLVFSVAVTAKGTKIDEGDMINTLMMMSAYLIGGGAALASLFYLTKIKSRVVDDLVVNMVDVGEETGELDTMLYKVADTYDEEVRTLTDGLTAMMEPIMIVFLGFAVGFIVISLFMPLVDLITGLS</sequence>
<proteinExistence type="inferred from homology"/>
<dbReference type="RefSeq" id="WP_146398265.1">
    <property type="nucleotide sequence ID" value="NZ_SJPJ01000001.1"/>
</dbReference>
<evidence type="ECO:0000313" key="10">
    <source>
        <dbReference type="EMBL" id="TWT82018.1"/>
    </source>
</evidence>
<feature type="transmembrane region" description="Helical" evidence="8">
    <location>
        <begin position="372"/>
        <end position="396"/>
    </location>
</feature>
<gene>
    <name evidence="10" type="primary">gspF_1</name>
    <name evidence="10" type="ORF">CA13_34730</name>
</gene>
<keyword evidence="5 8" id="KW-0812">Transmembrane</keyword>
<dbReference type="PANTHER" id="PTHR30012:SF0">
    <property type="entry name" value="TYPE II SECRETION SYSTEM PROTEIN F-RELATED"/>
    <property type="match status" value="1"/>
</dbReference>
<feature type="transmembrane region" description="Helical" evidence="8">
    <location>
        <begin position="450"/>
        <end position="471"/>
    </location>
</feature>
<comment type="similarity">
    <text evidence="2">Belongs to the GSP F family.</text>
</comment>
<evidence type="ECO:0000256" key="2">
    <source>
        <dbReference type="ARBA" id="ARBA00005745"/>
    </source>
</evidence>
<organism evidence="10 11">
    <name type="scientific">Novipirellula herctigrandis</name>
    <dbReference type="NCBI Taxonomy" id="2527986"/>
    <lineage>
        <taxon>Bacteria</taxon>
        <taxon>Pseudomonadati</taxon>
        <taxon>Planctomycetota</taxon>
        <taxon>Planctomycetia</taxon>
        <taxon>Pirellulales</taxon>
        <taxon>Pirellulaceae</taxon>
        <taxon>Novipirellula</taxon>
    </lineage>
</organism>